<dbReference type="AlphaFoldDB" id="A0A0A8YIU5"/>
<organism evidence="1">
    <name type="scientific">Arundo donax</name>
    <name type="common">Giant reed</name>
    <name type="synonym">Donax arundinaceus</name>
    <dbReference type="NCBI Taxonomy" id="35708"/>
    <lineage>
        <taxon>Eukaryota</taxon>
        <taxon>Viridiplantae</taxon>
        <taxon>Streptophyta</taxon>
        <taxon>Embryophyta</taxon>
        <taxon>Tracheophyta</taxon>
        <taxon>Spermatophyta</taxon>
        <taxon>Magnoliopsida</taxon>
        <taxon>Liliopsida</taxon>
        <taxon>Poales</taxon>
        <taxon>Poaceae</taxon>
        <taxon>PACMAD clade</taxon>
        <taxon>Arundinoideae</taxon>
        <taxon>Arundineae</taxon>
        <taxon>Arundo</taxon>
    </lineage>
</organism>
<protein>
    <submittedName>
        <fullName evidence="1">Uncharacterized protein</fullName>
    </submittedName>
</protein>
<reference evidence="1" key="2">
    <citation type="journal article" date="2015" name="Data Brief">
        <title>Shoot transcriptome of the giant reed, Arundo donax.</title>
        <authorList>
            <person name="Barrero R.A."/>
            <person name="Guerrero F.D."/>
            <person name="Moolhuijzen P."/>
            <person name="Goolsby J.A."/>
            <person name="Tidwell J."/>
            <person name="Bellgard S.E."/>
            <person name="Bellgard M.I."/>
        </authorList>
    </citation>
    <scope>NUCLEOTIDE SEQUENCE</scope>
    <source>
        <tissue evidence="1">Shoot tissue taken approximately 20 cm above the soil surface</tissue>
    </source>
</reference>
<dbReference type="EMBL" id="GBRH01271491">
    <property type="protein sequence ID" value="JAD26404.1"/>
    <property type="molecule type" value="Transcribed_RNA"/>
</dbReference>
<evidence type="ECO:0000313" key="1">
    <source>
        <dbReference type="EMBL" id="JAD26404.1"/>
    </source>
</evidence>
<reference evidence="1" key="1">
    <citation type="submission" date="2014-09" db="EMBL/GenBank/DDBJ databases">
        <authorList>
            <person name="Magalhaes I.L.F."/>
            <person name="Oliveira U."/>
            <person name="Santos F.R."/>
            <person name="Vidigal T.H.D.A."/>
            <person name="Brescovit A.D."/>
            <person name="Santos A.J."/>
        </authorList>
    </citation>
    <scope>NUCLEOTIDE SEQUENCE</scope>
    <source>
        <tissue evidence="1">Shoot tissue taken approximately 20 cm above the soil surface</tissue>
    </source>
</reference>
<name>A0A0A8YIU5_ARUDO</name>
<sequence>MPHKKILAKLKSVQCASFHVDPTRQKLVSPEQLCPSSSLTLLP</sequence>
<accession>A0A0A8YIU5</accession>
<proteinExistence type="predicted"/>